<dbReference type="SUPFAM" id="SSF53187">
    <property type="entry name" value="Zn-dependent exopeptidases"/>
    <property type="match status" value="1"/>
</dbReference>
<dbReference type="PROSITE" id="PS00133">
    <property type="entry name" value="CARBOXYPEPT_ZN_2"/>
    <property type="match status" value="1"/>
</dbReference>
<dbReference type="OrthoDB" id="10249045at2759"/>
<dbReference type="Gene3D" id="2.60.40.1120">
    <property type="entry name" value="Carboxypeptidase-like, regulatory domain"/>
    <property type="match status" value="1"/>
</dbReference>
<evidence type="ECO:0000256" key="6">
    <source>
        <dbReference type="ARBA" id="ARBA00022801"/>
    </source>
</evidence>
<evidence type="ECO:0000313" key="12">
    <source>
        <dbReference type="EnsemblMetazoa" id="XP_038072913.1"/>
    </source>
</evidence>
<dbReference type="GeneID" id="119741240"/>
<keyword evidence="7" id="KW-0862">Zinc</keyword>
<keyword evidence="10" id="KW-0732">Signal</keyword>
<dbReference type="Proteomes" id="UP000887568">
    <property type="component" value="Unplaced"/>
</dbReference>
<dbReference type="CDD" id="cd03858">
    <property type="entry name" value="M14_CP_N-E_like"/>
    <property type="match status" value="1"/>
</dbReference>
<dbReference type="GO" id="GO:0008270">
    <property type="term" value="F:zinc ion binding"/>
    <property type="evidence" value="ECO:0007669"/>
    <property type="project" value="InterPro"/>
</dbReference>
<dbReference type="OMA" id="GHEPYLT"/>
<evidence type="ECO:0000313" key="13">
    <source>
        <dbReference type="Proteomes" id="UP000887568"/>
    </source>
</evidence>
<evidence type="ECO:0000256" key="2">
    <source>
        <dbReference type="ARBA" id="ARBA00005988"/>
    </source>
</evidence>
<keyword evidence="4" id="KW-0645">Protease</keyword>
<dbReference type="SUPFAM" id="SSF49464">
    <property type="entry name" value="Carboxypeptidase regulatory domain-like"/>
    <property type="match status" value="1"/>
</dbReference>
<dbReference type="Pfam" id="PF13620">
    <property type="entry name" value="CarboxypepD_reg"/>
    <property type="match status" value="1"/>
</dbReference>
<evidence type="ECO:0000259" key="11">
    <source>
        <dbReference type="PROSITE" id="PS52035"/>
    </source>
</evidence>
<feature type="domain" description="Peptidase M14" evidence="11">
    <location>
        <begin position="27"/>
        <end position="324"/>
    </location>
</feature>
<organism evidence="12 13">
    <name type="scientific">Patiria miniata</name>
    <name type="common">Bat star</name>
    <name type="synonym">Asterina miniata</name>
    <dbReference type="NCBI Taxonomy" id="46514"/>
    <lineage>
        <taxon>Eukaryota</taxon>
        <taxon>Metazoa</taxon>
        <taxon>Echinodermata</taxon>
        <taxon>Eleutherozoa</taxon>
        <taxon>Asterozoa</taxon>
        <taxon>Asteroidea</taxon>
        <taxon>Valvatacea</taxon>
        <taxon>Valvatida</taxon>
        <taxon>Asterinidae</taxon>
        <taxon>Patiria</taxon>
    </lineage>
</organism>
<keyword evidence="13" id="KW-1185">Reference proteome</keyword>
<dbReference type="AlphaFoldDB" id="A0A914B9Q5"/>
<dbReference type="FunFam" id="3.40.630.10:FF:000020">
    <property type="entry name" value="Carboxypeptidase D"/>
    <property type="match status" value="1"/>
</dbReference>
<sequence>MTSGTTISLFLIAILRAVCALPIVKFEYHNHAHLTSVMTSLTNKYPNTSHMYSIGKSVQGRDMWVMAVAGVKPNGRVIGRPEAKYVGNMHGNEAVGREVLLHLLEYLLKEYRRGNPEIKKLMDTTRIHILPSMNPDGFEVSKQKCRGLDLRANMNGYDLNRNFPDYFEPTIDPIQPETKAVVDWIYGNQFVLSANFHGGALVANFPYDTGQPGIGNAMETVYHQSPDDDVFRFLAKTYSKAHPRMHLIQENTCSPNTDTGFVDGITNGADWYSVAGGMQDFNYIFGGCMEITIEMSCCKYPAPSHLRLYWEENRLPMLEFLKQANRGVKGQVFNTDNQPIDGASVSIVELKSPHPLFTTRSGEYWKILLPGSYTLLVFKYGYATSNQKLTIPHDSPDAMVLNITLTSINPNIANVTDGTPSTAAAWIQTITTVVVTATFSLFYPNWIIL</sequence>
<dbReference type="GO" id="GO:0016485">
    <property type="term" value="P:protein processing"/>
    <property type="evidence" value="ECO:0007669"/>
    <property type="project" value="TreeGrafter"/>
</dbReference>
<evidence type="ECO:0000256" key="3">
    <source>
        <dbReference type="ARBA" id="ARBA00022645"/>
    </source>
</evidence>
<dbReference type="InterPro" id="IPR008969">
    <property type="entry name" value="CarboxyPept-like_regulatory"/>
</dbReference>
<dbReference type="InterPro" id="IPR050753">
    <property type="entry name" value="Peptidase_M14_domain"/>
</dbReference>
<feature type="signal peptide" evidence="10">
    <location>
        <begin position="1"/>
        <end position="20"/>
    </location>
</feature>
<feature type="chain" id="PRO_5037736894" description="Peptidase M14 domain-containing protein" evidence="10">
    <location>
        <begin position="21"/>
        <end position="449"/>
    </location>
</feature>
<dbReference type="Pfam" id="PF00246">
    <property type="entry name" value="Peptidase_M14"/>
    <property type="match status" value="1"/>
</dbReference>
<keyword evidence="8" id="KW-0325">Glycoprotein</keyword>
<dbReference type="GO" id="GO:0004181">
    <property type="term" value="F:metallocarboxypeptidase activity"/>
    <property type="evidence" value="ECO:0007669"/>
    <property type="project" value="InterPro"/>
</dbReference>
<dbReference type="PROSITE" id="PS52035">
    <property type="entry name" value="PEPTIDASE_M14"/>
    <property type="match status" value="1"/>
</dbReference>
<evidence type="ECO:0000256" key="10">
    <source>
        <dbReference type="SAM" id="SignalP"/>
    </source>
</evidence>
<proteinExistence type="inferred from homology"/>
<keyword evidence="3" id="KW-0121">Carboxypeptidase</keyword>
<keyword evidence="6" id="KW-0378">Hydrolase</keyword>
<dbReference type="PRINTS" id="PR00765">
    <property type="entry name" value="CRBOXYPTASEA"/>
</dbReference>
<dbReference type="GO" id="GO:0006518">
    <property type="term" value="P:peptide metabolic process"/>
    <property type="evidence" value="ECO:0007669"/>
    <property type="project" value="TreeGrafter"/>
</dbReference>
<reference evidence="12" key="1">
    <citation type="submission" date="2022-11" db="UniProtKB">
        <authorList>
            <consortium name="EnsemblMetazoa"/>
        </authorList>
    </citation>
    <scope>IDENTIFICATION</scope>
</reference>
<evidence type="ECO:0000256" key="7">
    <source>
        <dbReference type="ARBA" id="ARBA00022833"/>
    </source>
</evidence>
<protein>
    <recommendedName>
        <fullName evidence="11">Peptidase M14 domain-containing protein</fullName>
    </recommendedName>
</protein>
<evidence type="ECO:0000256" key="1">
    <source>
        <dbReference type="ARBA" id="ARBA00001947"/>
    </source>
</evidence>
<evidence type="ECO:0000256" key="5">
    <source>
        <dbReference type="ARBA" id="ARBA00022723"/>
    </source>
</evidence>
<keyword evidence="5" id="KW-0479">Metal-binding</keyword>
<evidence type="ECO:0000256" key="4">
    <source>
        <dbReference type="ARBA" id="ARBA00022670"/>
    </source>
</evidence>
<dbReference type="PANTHER" id="PTHR11532:SF84">
    <property type="entry name" value="CARBOXYPEPTIDASE M"/>
    <property type="match status" value="1"/>
</dbReference>
<feature type="active site" description="Proton donor/acceptor" evidence="9">
    <location>
        <position position="294"/>
    </location>
</feature>
<accession>A0A914B9Q5</accession>
<name>A0A914B9Q5_PATMI</name>
<dbReference type="GO" id="GO:0005615">
    <property type="term" value="C:extracellular space"/>
    <property type="evidence" value="ECO:0007669"/>
    <property type="project" value="TreeGrafter"/>
</dbReference>
<dbReference type="InterPro" id="IPR000834">
    <property type="entry name" value="Peptidase_M14"/>
</dbReference>
<dbReference type="InterPro" id="IPR057247">
    <property type="entry name" value="CARBOXYPEPT_ZN_2"/>
</dbReference>
<dbReference type="Gene3D" id="3.40.630.10">
    <property type="entry name" value="Zn peptidases"/>
    <property type="match status" value="1"/>
</dbReference>
<evidence type="ECO:0000256" key="8">
    <source>
        <dbReference type="ARBA" id="ARBA00023180"/>
    </source>
</evidence>
<comment type="cofactor">
    <cofactor evidence="1">
        <name>Zn(2+)</name>
        <dbReference type="ChEBI" id="CHEBI:29105"/>
    </cofactor>
</comment>
<dbReference type="SMART" id="SM00631">
    <property type="entry name" value="Zn_pept"/>
    <property type="match status" value="1"/>
</dbReference>
<dbReference type="PANTHER" id="PTHR11532">
    <property type="entry name" value="PROTEASE M14 CARBOXYPEPTIDASE"/>
    <property type="match status" value="1"/>
</dbReference>
<comment type="similarity">
    <text evidence="2 9">Belongs to the peptidase M14 family.</text>
</comment>
<dbReference type="EnsemblMetazoa" id="XM_038216985.1">
    <property type="protein sequence ID" value="XP_038072913.1"/>
    <property type="gene ID" value="LOC119741240"/>
</dbReference>
<dbReference type="RefSeq" id="XP_038072913.1">
    <property type="nucleotide sequence ID" value="XM_038216985.1"/>
</dbReference>
<dbReference type="CDD" id="cd11308">
    <property type="entry name" value="Peptidase_M14NE-CP-C_like"/>
    <property type="match status" value="1"/>
</dbReference>
<evidence type="ECO:0000256" key="9">
    <source>
        <dbReference type="PROSITE-ProRule" id="PRU01379"/>
    </source>
</evidence>